<dbReference type="GO" id="GO:0000502">
    <property type="term" value="C:proteasome complex"/>
    <property type="evidence" value="ECO:0007669"/>
    <property type="project" value="UniProtKB-KW"/>
</dbReference>
<keyword evidence="3" id="KW-0539">Nucleus</keyword>
<gene>
    <name evidence="5" type="primary">PRE10_2</name>
    <name evidence="5" type="ORF">K7432_007681</name>
</gene>
<evidence type="ECO:0000256" key="3">
    <source>
        <dbReference type="RuleBase" id="RU000551"/>
    </source>
</evidence>
<comment type="subunit">
    <text evidence="3">The 26S proteasome consists of a 20S proteasome core and two 19S regulatory subunits.</text>
</comment>
<comment type="caution">
    <text evidence="5">The sequence shown here is derived from an EMBL/GenBank/DDBJ whole genome shotgun (WGS) entry which is preliminary data.</text>
</comment>
<dbReference type="PANTHER" id="PTHR11599">
    <property type="entry name" value="PROTEASOME SUBUNIT ALPHA/BETA"/>
    <property type="match status" value="1"/>
</dbReference>
<keyword evidence="1 2" id="KW-0647">Proteasome</keyword>
<keyword evidence="5" id="KW-0378">Hydrolase</keyword>
<sequence>MTSIGTGYDLSVSTYSPDGRVFQVEYAGKAVDNSGTVIGLRVKDGVVFAVEKIIQSKLLVPGSNKRIQTVDKHIGVATAGLIADARHIVNRAREEAQSYRDNYRVPISGKMIADRVGSYIQAYTLYSSVRPFGCSTILGLIDENGPQLYMIEPSGVYWGYHGCAVGKGRQVAKTEIEKLKLEEMTVREAIKEAARIIYTAHDEAKDRDFELELSWVSEETQGKHQFVPQDLVVEAERFAKESLNEEMEDD</sequence>
<dbReference type="InterPro" id="IPR023332">
    <property type="entry name" value="Proteasome_alpha-type"/>
</dbReference>
<evidence type="ECO:0000256" key="1">
    <source>
        <dbReference type="ARBA" id="ARBA00022942"/>
    </source>
</evidence>
<evidence type="ECO:0000256" key="2">
    <source>
        <dbReference type="PROSITE-ProRule" id="PRU00808"/>
    </source>
</evidence>
<dbReference type="Gene3D" id="3.60.20.10">
    <property type="entry name" value="Glutamine Phosphoribosylpyrophosphate, subunit 1, domain 1"/>
    <property type="match status" value="1"/>
</dbReference>
<dbReference type="InterPro" id="IPR029055">
    <property type="entry name" value="Ntn_hydrolases_N"/>
</dbReference>
<proteinExistence type="inferred from homology"/>
<dbReference type="PROSITE" id="PS00388">
    <property type="entry name" value="PROTEASOME_ALPHA_1"/>
    <property type="match status" value="1"/>
</dbReference>
<accession>A0ABR2VZR6</accession>
<dbReference type="InterPro" id="IPR001353">
    <property type="entry name" value="Proteasome_sua/b"/>
</dbReference>
<comment type="similarity">
    <text evidence="2 3">Belongs to the peptidase T1A family.</text>
</comment>
<dbReference type="InterPro" id="IPR050115">
    <property type="entry name" value="Proteasome_alpha"/>
</dbReference>
<evidence type="ECO:0000313" key="5">
    <source>
        <dbReference type="EMBL" id="KAK9711637.1"/>
    </source>
</evidence>
<keyword evidence="3" id="KW-0963">Cytoplasm</keyword>
<dbReference type="Proteomes" id="UP001479436">
    <property type="component" value="Unassembled WGS sequence"/>
</dbReference>
<dbReference type="SMART" id="SM00948">
    <property type="entry name" value="Proteasome_A_N"/>
    <property type="match status" value="1"/>
</dbReference>
<reference evidence="5 6" key="1">
    <citation type="submission" date="2023-04" db="EMBL/GenBank/DDBJ databases">
        <title>Genome of Basidiobolus ranarum AG-B5.</title>
        <authorList>
            <person name="Stajich J.E."/>
            <person name="Carter-House D."/>
            <person name="Gryganskyi A."/>
        </authorList>
    </citation>
    <scope>NUCLEOTIDE SEQUENCE [LARGE SCALE GENOMIC DNA]</scope>
    <source>
        <strain evidence="5 6">AG-B5</strain>
    </source>
</reference>
<evidence type="ECO:0000313" key="6">
    <source>
        <dbReference type="Proteomes" id="UP001479436"/>
    </source>
</evidence>
<dbReference type="PROSITE" id="PS51475">
    <property type="entry name" value="PROTEASOME_ALPHA_2"/>
    <property type="match status" value="1"/>
</dbReference>
<dbReference type="CDD" id="cd03751">
    <property type="entry name" value="proteasome_alpha_type_3"/>
    <property type="match status" value="1"/>
</dbReference>
<dbReference type="SUPFAM" id="SSF56235">
    <property type="entry name" value="N-terminal nucleophile aminohydrolases (Ntn hydrolases)"/>
    <property type="match status" value="1"/>
</dbReference>
<dbReference type="InterPro" id="IPR000426">
    <property type="entry name" value="Proteasome_asu_N"/>
</dbReference>
<name>A0ABR2VZR6_9FUNG</name>
<dbReference type="EMBL" id="JASJQH010007266">
    <property type="protein sequence ID" value="KAK9711637.1"/>
    <property type="molecule type" value="Genomic_DNA"/>
</dbReference>
<dbReference type="Pfam" id="PF10584">
    <property type="entry name" value="Proteasome_A_N"/>
    <property type="match status" value="1"/>
</dbReference>
<keyword evidence="6" id="KW-1185">Reference proteome</keyword>
<feature type="domain" description="Proteasome alpha-type subunits" evidence="4">
    <location>
        <begin position="8"/>
        <end position="30"/>
    </location>
</feature>
<dbReference type="Pfam" id="PF00227">
    <property type="entry name" value="Proteasome"/>
    <property type="match status" value="1"/>
</dbReference>
<comment type="subcellular location">
    <subcellularLocation>
        <location evidence="3">Cytoplasm</location>
    </subcellularLocation>
    <subcellularLocation>
        <location evidence="3">Nucleus</location>
    </subcellularLocation>
</comment>
<protein>
    <recommendedName>
        <fullName evidence="3">Proteasome subunit alpha type</fullName>
    </recommendedName>
</protein>
<evidence type="ECO:0000259" key="4">
    <source>
        <dbReference type="PROSITE" id="PS00388"/>
    </source>
</evidence>
<dbReference type="GO" id="GO:0016787">
    <property type="term" value="F:hydrolase activity"/>
    <property type="evidence" value="ECO:0007669"/>
    <property type="project" value="UniProtKB-KW"/>
</dbReference>
<organism evidence="5 6">
    <name type="scientific">Basidiobolus ranarum</name>
    <dbReference type="NCBI Taxonomy" id="34480"/>
    <lineage>
        <taxon>Eukaryota</taxon>
        <taxon>Fungi</taxon>
        <taxon>Fungi incertae sedis</taxon>
        <taxon>Zoopagomycota</taxon>
        <taxon>Entomophthoromycotina</taxon>
        <taxon>Basidiobolomycetes</taxon>
        <taxon>Basidiobolales</taxon>
        <taxon>Basidiobolaceae</taxon>
        <taxon>Basidiobolus</taxon>
    </lineage>
</organism>